<protein>
    <recommendedName>
        <fullName evidence="3 11">FAD:protein FMN transferase</fullName>
        <ecNumber evidence="2 11">2.7.1.180</ecNumber>
    </recommendedName>
    <alternativeName>
        <fullName evidence="9 11">Flavin transferase</fullName>
    </alternativeName>
</protein>
<dbReference type="Gene3D" id="3.10.520.10">
    <property type="entry name" value="ApbE-like domains"/>
    <property type="match status" value="1"/>
</dbReference>
<evidence type="ECO:0000313" key="14">
    <source>
        <dbReference type="Proteomes" id="UP001219956"/>
    </source>
</evidence>
<feature type="signal peptide" evidence="12">
    <location>
        <begin position="1"/>
        <end position="20"/>
    </location>
</feature>
<keyword evidence="12" id="KW-1003">Cell membrane</keyword>
<dbReference type="Pfam" id="PF02424">
    <property type="entry name" value="ApbE"/>
    <property type="match status" value="1"/>
</dbReference>
<keyword evidence="4 11" id="KW-0285">Flavoprotein</keyword>
<reference evidence="13 14" key="1">
    <citation type="submission" date="2023-01" db="EMBL/GenBank/DDBJ databases">
        <title>Novel species of the genus Vogesella isolated from rivers.</title>
        <authorList>
            <person name="Lu H."/>
        </authorList>
    </citation>
    <scope>NUCLEOTIDE SEQUENCE [LARGE SCALE GENOMIC DNA]</scope>
    <source>
        <strain evidence="13 14">DC21W</strain>
    </source>
</reference>
<keyword evidence="12" id="KW-0449">Lipoprotein</keyword>
<comment type="catalytic activity">
    <reaction evidence="10 11 12">
        <text>L-threonyl-[protein] + FAD = FMN-L-threonyl-[protein] + AMP + H(+)</text>
        <dbReference type="Rhea" id="RHEA:36847"/>
        <dbReference type="Rhea" id="RHEA-COMP:11060"/>
        <dbReference type="Rhea" id="RHEA-COMP:11061"/>
        <dbReference type="ChEBI" id="CHEBI:15378"/>
        <dbReference type="ChEBI" id="CHEBI:30013"/>
        <dbReference type="ChEBI" id="CHEBI:57692"/>
        <dbReference type="ChEBI" id="CHEBI:74257"/>
        <dbReference type="ChEBI" id="CHEBI:456215"/>
        <dbReference type="EC" id="2.7.1.180"/>
    </reaction>
</comment>
<comment type="function">
    <text evidence="12">Flavin transferase that catalyzes the transfer of the FMN moiety of FAD and its covalent binding to the hydroxyl group of a threonine residue in a target flavoprotein.</text>
</comment>
<dbReference type="PANTHER" id="PTHR30040:SF2">
    <property type="entry name" value="FAD:PROTEIN FMN TRANSFERASE"/>
    <property type="match status" value="1"/>
</dbReference>
<keyword evidence="5 11" id="KW-0808">Transferase</keyword>
<dbReference type="PANTHER" id="PTHR30040">
    <property type="entry name" value="THIAMINE BIOSYNTHESIS LIPOPROTEIN APBE"/>
    <property type="match status" value="1"/>
</dbReference>
<dbReference type="InterPro" id="IPR024932">
    <property type="entry name" value="ApbE"/>
</dbReference>
<keyword evidence="12" id="KW-0732">Signal</keyword>
<evidence type="ECO:0000256" key="5">
    <source>
        <dbReference type="ARBA" id="ARBA00022679"/>
    </source>
</evidence>
<evidence type="ECO:0000256" key="4">
    <source>
        <dbReference type="ARBA" id="ARBA00022630"/>
    </source>
</evidence>
<dbReference type="GO" id="GO:0016740">
    <property type="term" value="F:transferase activity"/>
    <property type="evidence" value="ECO:0007669"/>
    <property type="project" value="UniProtKB-KW"/>
</dbReference>
<proteinExistence type="inferred from homology"/>
<dbReference type="PROSITE" id="PS51257">
    <property type="entry name" value="PROKAR_LIPOPROTEIN"/>
    <property type="match status" value="1"/>
</dbReference>
<evidence type="ECO:0000256" key="11">
    <source>
        <dbReference type="PIRNR" id="PIRNR006268"/>
    </source>
</evidence>
<dbReference type="SUPFAM" id="SSF143631">
    <property type="entry name" value="ApbE-like"/>
    <property type="match status" value="1"/>
</dbReference>
<sequence>MRRLGWRRAAAAAFVVSALAACSVQPAPLQQESFVFGTRVALTVYDADRGKAQAAMAQVLGDLDQLHQRLHAWQPAGEVYAANQAIAAGEPFNASAELAELITLGQQLEQQSDGLFSPAIGAMVAAWGFHAEQYAARLPAAQVLSDLAAAQPRMADLLRQPDGRWLSRNPAVQLDFGGMAKGWALDRSRARLLKAGISSALLNIGGNIIALGSKPGGEPWQVGVRHPRQADAMATLALADGEAVGTSGDYQRFFVLNGRRYCHLIDPRDAQSRCHVQSVSVFSRPGPHAGLLSDVASKPLYFAGPQAAARYAGRFGLAGWLLIDSRGEAWLPPALDKRLQWPLRPTRLHLTGSP</sequence>
<evidence type="ECO:0000256" key="7">
    <source>
        <dbReference type="ARBA" id="ARBA00022827"/>
    </source>
</evidence>
<keyword evidence="8 11" id="KW-0460">Magnesium</keyword>
<evidence type="ECO:0000256" key="10">
    <source>
        <dbReference type="ARBA" id="ARBA00048540"/>
    </source>
</evidence>
<dbReference type="PIRSF" id="PIRSF006268">
    <property type="entry name" value="ApbE"/>
    <property type="match status" value="1"/>
</dbReference>
<dbReference type="EMBL" id="JAQQLF010000016">
    <property type="protein sequence ID" value="MDC7718181.1"/>
    <property type="molecule type" value="Genomic_DNA"/>
</dbReference>
<keyword evidence="12" id="KW-0472">Membrane</keyword>
<keyword evidence="12" id="KW-0997">Cell inner membrane</keyword>
<dbReference type="InterPro" id="IPR003374">
    <property type="entry name" value="ApbE-like_sf"/>
</dbReference>
<comment type="caution">
    <text evidence="13">The sequence shown here is derived from an EMBL/GenBank/DDBJ whole genome shotgun (WGS) entry which is preliminary data.</text>
</comment>
<evidence type="ECO:0000313" key="13">
    <source>
        <dbReference type="EMBL" id="MDC7718181.1"/>
    </source>
</evidence>
<evidence type="ECO:0000256" key="1">
    <source>
        <dbReference type="ARBA" id="ARBA00001946"/>
    </source>
</evidence>
<dbReference type="Proteomes" id="UP001219956">
    <property type="component" value="Unassembled WGS sequence"/>
</dbReference>
<dbReference type="EC" id="2.7.1.180" evidence="2 11"/>
<evidence type="ECO:0000256" key="3">
    <source>
        <dbReference type="ARBA" id="ARBA00016337"/>
    </source>
</evidence>
<feature type="chain" id="PRO_5045005768" description="FAD:protein FMN transferase" evidence="12">
    <location>
        <begin position="21"/>
        <end position="354"/>
    </location>
</feature>
<name>A0ABT5J031_9NEIS</name>
<keyword evidence="6 11" id="KW-0479">Metal-binding</keyword>
<comment type="cofactor">
    <cofactor evidence="1 12">
        <name>Mg(2+)</name>
        <dbReference type="ChEBI" id="CHEBI:18420"/>
    </cofactor>
</comment>
<evidence type="ECO:0000256" key="2">
    <source>
        <dbReference type="ARBA" id="ARBA00011955"/>
    </source>
</evidence>
<evidence type="ECO:0000256" key="12">
    <source>
        <dbReference type="RuleBase" id="RU363002"/>
    </source>
</evidence>
<evidence type="ECO:0000256" key="9">
    <source>
        <dbReference type="ARBA" id="ARBA00031306"/>
    </source>
</evidence>
<evidence type="ECO:0000256" key="8">
    <source>
        <dbReference type="ARBA" id="ARBA00022842"/>
    </source>
</evidence>
<keyword evidence="14" id="KW-1185">Reference proteome</keyword>
<evidence type="ECO:0000256" key="6">
    <source>
        <dbReference type="ARBA" id="ARBA00022723"/>
    </source>
</evidence>
<comment type="subcellular location">
    <subcellularLocation>
        <location evidence="12">Cell inner membrane</location>
        <topology evidence="12">Lipid-anchor</topology>
        <orientation evidence="12">Periplasmic side</orientation>
    </subcellularLocation>
</comment>
<gene>
    <name evidence="13" type="ORF">PQU95_13255</name>
</gene>
<accession>A0ABT5J031</accession>
<organism evidence="13 14">
    <name type="scientific">Vogesella aquatica</name>
    <dbReference type="NCBI Taxonomy" id="2984206"/>
    <lineage>
        <taxon>Bacteria</taxon>
        <taxon>Pseudomonadati</taxon>
        <taxon>Pseudomonadota</taxon>
        <taxon>Betaproteobacteria</taxon>
        <taxon>Neisseriales</taxon>
        <taxon>Chromobacteriaceae</taxon>
        <taxon>Vogesella</taxon>
    </lineage>
</organism>
<comment type="similarity">
    <text evidence="11 12">Belongs to the ApbE family.</text>
</comment>
<dbReference type="RefSeq" id="WP_272752447.1">
    <property type="nucleotide sequence ID" value="NZ_JAQQLF010000016.1"/>
</dbReference>
<keyword evidence="7 11" id="KW-0274">FAD</keyword>